<name>A0A5B7HLG2_PORTR</name>
<keyword evidence="1" id="KW-0472">Membrane</keyword>
<accession>A0A5B7HLG2</accession>
<evidence type="ECO:0000313" key="3">
    <source>
        <dbReference type="Proteomes" id="UP000324222"/>
    </source>
</evidence>
<keyword evidence="1" id="KW-0812">Transmembrane</keyword>
<organism evidence="2 3">
    <name type="scientific">Portunus trituberculatus</name>
    <name type="common">Swimming crab</name>
    <name type="synonym">Neptunus trituberculatus</name>
    <dbReference type="NCBI Taxonomy" id="210409"/>
    <lineage>
        <taxon>Eukaryota</taxon>
        <taxon>Metazoa</taxon>
        <taxon>Ecdysozoa</taxon>
        <taxon>Arthropoda</taxon>
        <taxon>Crustacea</taxon>
        <taxon>Multicrustacea</taxon>
        <taxon>Malacostraca</taxon>
        <taxon>Eumalacostraca</taxon>
        <taxon>Eucarida</taxon>
        <taxon>Decapoda</taxon>
        <taxon>Pleocyemata</taxon>
        <taxon>Brachyura</taxon>
        <taxon>Eubrachyura</taxon>
        <taxon>Portunoidea</taxon>
        <taxon>Portunidae</taxon>
        <taxon>Portuninae</taxon>
        <taxon>Portunus</taxon>
    </lineage>
</organism>
<protein>
    <submittedName>
        <fullName evidence="2">Uncharacterized protein</fullName>
    </submittedName>
</protein>
<dbReference type="Proteomes" id="UP000324222">
    <property type="component" value="Unassembled WGS sequence"/>
</dbReference>
<gene>
    <name evidence="2" type="ORF">E2C01_068058</name>
</gene>
<keyword evidence="1" id="KW-1133">Transmembrane helix</keyword>
<evidence type="ECO:0000256" key="1">
    <source>
        <dbReference type="SAM" id="Phobius"/>
    </source>
</evidence>
<evidence type="ECO:0000313" key="2">
    <source>
        <dbReference type="EMBL" id="MPC73721.1"/>
    </source>
</evidence>
<comment type="caution">
    <text evidence="2">The sequence shown here is derived from an EMBL/GenBank/DDBJ whole genome shotgun (WGS) entry which is preliminary data.</text>
</comment>
<reference evidence="2 3" key="1">
    <citation type="submission" date="2019-05" db="EMBL/GenBank/DDBJ databases">
        <title>Another draft genome of Portunus trituberculatus and its Hox gene families provides insights of decapod evolution.</title>
        <authorList>
            <person name="Jeong J.-H."/>
            <person name="Song I."/>
            <person name="Kim S."/>
            <person name="Choi T."/>
            <person name="Kim D."/>
            <person name="Ryu S."/>
            <person name="Kim W."/>
        </authorList>
    </citation>
    <scope>NUCLEOTIDE SEQUENCE [LARGE SCALE GENOMIC DNA]</scope>
    <source>
        <tissue evidence="2">Muscle</tissue>
    </source>
</reference>
<keyword evidence="3" id="KW-1185">Reference proteome</keyword>
<dbReference type="AlphaFoldDB" id="A0A5B7HLG2"/>
<dbReference type="EMBL" id="VSRR010037376">
    <property type="protein sequence ID" value="MPC73721.1"/>
    <property type="molecule type" value="Genomic_DNA"/>
</dbReference>
<proteinExistence type="predicted"/>
<feature type="transmembrane region" description="Helical" evidence="1">
    <location>
        <begin position="41"/>
        <end position="58"/>
    </location>
</feature>
<sequence length="86" mass="9936">MQEPKVKVIQVTTAFSFHDTHMRCHNAVDDNDTRHHFSCDLLLLLLLLLLFLFFACGLRSVSGRLKPRPVTPPTLKTNFFFPFVFS</sequence>